<dbReference type="InterPro" id="IPR054300">
    <property type="entry name" value="OB_DPOA2"/>
</dbReference>
<dbReference type="GO" id="GO:0005658">
    <property type="term" value="C:alpha DNA polymerase:primase complex"/>
    <property type="evidence" value="ECO:0007669"/>
    <property type="project" value="TreeGrafter"/>
</dbReference>
<dbReference type="eggNOG" id="KOG1625">
    <property type="taxonomic scope" value="Eukaryota"/>
</dbReference>
<evidence type="ECO:0000256" key="1">
    <source>
        <dbReference type="ARBA" id="ARBA00004123"/>
    </source>
</evidence>
<evidence type="ECO:0000256" key="2">
    <source>
        <dbReference type="ARBA" id="ARBA00007299"/>
    </source>
</evidence>
<comment type="similarity">
    <text evidence="2">Belongs to the DNA polymerase alpha subunit B family.</text>
</comment>
<dbReference type="Gene3D" id="3.60.21.60">
    <property type="match status" value="1"/>
</dbReference>
<keyword evidence="9" id="KW-1185">Reference proteome</keyword>
<keyword evidence="5" id="KW-0539">Nucleus</keyword>
<dbReference type="Pfam" id="PF22062">
    <property type="entry name" value="OB_DPOA2"/>
    <property type="match status" value="1"/>
</dbReference>
<dbReference type="VEuPathDB" id="CryptoDB:CMU_024780"/>
<evidence type="ECO:0000313" key="9">
    <source>
        <dbReference type="Proteomes" id="UP000001460"/>
    </source>
</evidence>
<protein>
    <recommendedName>
        <fullName evidence="3">DNA polymerase alpha subunit B</fullName>
    </recommendedName>
</protein>
<evidence type="ECO:0000313" key="8">
    <source>
        <dbReference type="EMBL" id="EEA05472.1"/>
    </source>
</evidence>
<feature type="domain" description="DNA polymerase alpha/delta/epsilon subunit B" evidence="6">
    <location>
        <begin position="324"/>
        <end position="535"/>
    </location>
</feature>
<dbReference type="Proteomes" id="UP000001460">
    <property type="component" value="Unassembled WGS sequence"/>
</dbReference>
<dbReference type="Pfam" id="PF04042">
    <property type="entry name" value="DNA_pol_E_B"/>
    <property type="match status" value="1"/>
</dbReference>
<feature type="domain" description="DNA polymerase alpha subunit B OB" evidence="7">
    <location>
        <begin position="212"/>
        <end position="274"/>
    </location>
</feature>
<evidence type="ECO:0000259" key="7">
    <source>
        <dbReference type="Pfam" id="PF22062"/>
    </source>
</evidence>
<sequence length="598" mass="68024">MSSIEGDSTIERIQRLLGDEYDNYKESFEAIYKSDPLKNPQKFLNHVEKYLGKSSSKSTSNLRVGPSARKVIEPSIENSKGIKNDSEKNMCFYLAKSVCITSYSVGTTFLDESENNNKDNIEKNIVLANIYNENLVARKGCLTDKSCTKYYIENLVDSITEDCLWLDSDFEIYSRSISKRCQDLIEMIISQCSNSWLDESGEKYPIIPVGESRKQKVVTLGQIACDNESHLNEQSILLIGSRERSGGHTCELRIRNTIKDITLYPGQIVAVIGNSEINEFGQYCFTADEFIGGLPPQPPKVTFKELSNSTKLYAAQGQHPVQCIVFSGPFTNNKYLDFSYLTRILDYVSKEKPHVLILMGPFLDARNEIINNADLYNHDTGSFLSFESIYRNLFSNLISQFAKRNEKVKIYIIPSEYDIGHSYPIPQPSLEQSLTQLNFPSNMYWLTNPCQIFINDFKIYITSSDVVAPMANSMITRSELPLLDIILSQFLYQRSLFPYHPSHHPIDPRKLSRLTLSGELPHLILSSNTMERPFAKPILGYLFLNSGNGNMKTGISFFLYAPSKDQLMRAQQISRNLTDALVPMYTSERIRVDLIEIT</sequence>
<dbReference type="PANTHER" id="PTHR23061">
    <property type="entry name" value="DNA POLYMERASE 2 ALPHA 70 KDA SUBUNIT"/>
    <property type="match status" value="1"/>
</dbReference>
<keyword evidence="4" id="KW-0235">DNA replication</keyword>
<evidence type="ECO:0000259" key="6">
    <source>
        <dbReference type="Pfam" id="PF04042"/>
    </source>
</evidence>
<dbReference type="OrthoDB" id="336885at2759"/>
<dbReference type="STRING" id="441375.B6AAS0"/>
<dbReference type="InterPro" id="IPR016722">
    <property type="entry name" value="DNA_pol_alpha_bsu"/>
</dbReference>
<evidence type="ECO:0000256" key="4">
    <source>
        <dbReference type="ARBA" id="ARBA00022705"/>
    </source>
</evidence>
<dbReference type="EMBL" id="DS989727">
    <property type="protein sequence ID" value="EEA05472.1"/>
    <property type="molecule type" value="Genomic_DNA"/>
</dbReference>
<accession>B6AAS0</accession>
<reference evidence="8" key="1">
    <citation type="submission" date="2008-06" db="EMBL/GenBank/DDBJ databases">
        <authorList>
            <person name="Lorenzi H."/>
            <person name="Inman J."/>
            <person name="Miller J."/>
            <person name="Schobel S."/>
            <person name="Amedeo P."/>
            <person name="Caler E.V."/>
            <person name="da Silva J."/>
        </authorList>
    </citation>
    <scope>NUCLEOTIDE SEQUENCE [LARGE SCALE GENOMIC DNA]</scope>
    <source>
        <strain evidence="8">RN66</strain>
    </source>
</reference>
<comment type="subcellular location">
    <subcellularLocation>
        <location evidence="1">Nucleus</location>
    </subcellularLocation>
</comment>
<dbReference type="PANTHER" id="PTHR23061:SF12">
    <property type="entry name" value="DNA POLYMERASE ALPHA SUBUNIT B"/>
    <property type="match status" value="1"/>
</dbReference>
<gene>
    <name evidence="8" type="ORF">CMU_024780</name>
</gene>
<name>B6AAS0_CRYMR</name>
<dbReference type="AlphaFoldDB" id="B6AAS0"/>
<dbReference type="GeneID" id="6995072"/>
<evidence type="ECO:0000256" key="3">
    <source>
        <dbReference type="ARBA" id="ARBA00018596"/>
    </source>
</evidence>
<dbReference type="RefSeq" id="XP_002139821.1">
    <property type="nucleotide sequence ID" value="XM_002139785.1"/>
</dbReference>
<organism evidence="8 9">
    <name type="scientific">Cryptosporidium muris (strain RN66)</name>
    <dbReference type="NCBI Taxonomy" id="441375"/>
    <lineage>
        <taxon>Eukaryota</taxon>
        <taxon>Sar</taxon>
        <taxon>Alveolata</taxon>
        <taxon>Apicomplexa</taxon>
        <taxon>Conoidasida</taxon>
        <taxon>Coccidia</taxon>
        <taxon>Eucoccidiorida</taxon>
        <taxon>Eimeriorina</taxon>
        <taxon>Cryptosporidiidae</taxon>
        <taxon>Cryptosporidium</taxon>
    </lineage>
</organism>
<proteinExistence type="inferred from homology"/>
<dbReference type="OMA" id="CRPSEMK"/>
<dbReference type="InterPro" id="IPR007185">
    <property type="entry name" value="DNA_pol_a/d/e_bsu"/>
</dbReference>
<evidence type="ECO:0000256" key="5">
    <source>
        <dbReference type="ARBA" id="ARBA00023242"/>
    </source>
</evidence>
<dbReference type="GO" id="GO:0006270">
    <property type="term" value="P:DNA replication initiation"/>
    <property type="evidence" value="ECO:0007669"/>
    <property type="project" value="TreeGrafter"/>
</dbReference>
<dbReference type="GO" id="GO:0003677">
    <property type="term" value="F:DNA binding"/>
    <property type="evidence" value="ECO:0007669"/>
    <property type="project" value="InterPro"/>
</dbReference>